<feature type="compositionally biased region" description="Basic residues" evidence="1">
    <location>
        <begin position="17"/>
        <end position="26"/>
    </location>
</feature>
<gene>
    <name evidence="2" type="ORF">ACNJC6_03120</name>
</gene>
<name>A0A1R7QGN9_ACIJO</name>
<dbReference type="EMBL" id="FUUY01000014">
    <property type="protein sequence ID" value="SJX23453.1"/>
    <property type="molecule type" value="Genomic_DNA"/>
</dbReference>
<evidence type="ECO:0000256" key="1">
    <source>
        <dbReference type="SAM" id="MobiDB-lite"/>
    </source>
</evidence>
<accession>A0A1R7QGN9</accession>
<dbReference type="AlphaFoldDB" id="A0A1R7QGN9"/>
<dbReference type="Proteomes" id="UP000196240">
    <property type="component" value="Unassembled WGS sequence"/>
</dbReference>
<evidence type="ECO:0000313" key="3">
    <source>
        <dbReference type="Proteomes" id="UP000196240"/>
    </source>
</evidence>
<proteinExistence type="predicted"/>
<protein>
    <submittedName>
        <fullName evidence="2">Uncharacterized protein</fullName>
    </submittedName>
</protein>
<evidence type="ECO:0000313" key="2">
    <source>
        <dbReference type="EMBL" id="SJX23453.1"/>
    </source>
</evidence>
<sequence length="38" mass="4502">MSNNVVKTLKQKIKARLKKISKHQSKLKALEKKLKKRK</sequence>
<reference evidence="2 3" key="1">
    <citation type="submission" date="2017-02" db="EMBL/GenBank/DDBJ databases">
        <authorList>
            <person name="Peterson S.W."/>
        </authorList>
    </citation>
    <scope>NUCLEOTIDE SEQUENCE [LARGE SCALE GENOMIC DNA]</scope>
    <source>
        <strain evidence="2">C6</strain>
    </source>
</reference>
<organism evidence="2 3">
    <name type="scientific">Acinetobacter johnsonii</name>
    <dbReference type="NCBI Taxonomy" id="40214"/>
    <lineage>
        <taxon>Bacteria</taxon>
        <taxon>Pseudomonadati</taxon>
        <taxon>Pseudomonadota</taxon>
        <taxon>Gammaproteobacteria</taxon>
        <taxon>Moraxellales</taxon>
        <taxon>Moraxellaceae</taxon>
        <taxon>Acinetobacter</taxon>
    </lineage>
</organism>
<feature type="region of interest" description="Disordered" evidence="1">
    <location>
        <begin position="17"/>
        <end position="38"/>
    </location>
</feature>